<sequence length="583" mass="60457">MAQTPELPPVDVEWEDGTTGLDMPPPDVEWDASSVVVQPQEAPAAGPEVVPEPSPTARRQIGRTRAGALGFAQGGTLGFADEIGGLIGRTFVPESSVRLGEAARPLATDTPEERAAKVEARASQLNPSSYELVRDAVRNEADEAREQQPGAFITGQVLGGLATAPVTPGAGAASLGQLVRTGAVMGAASGLGDSNADLSRGEYDRAILDTALGGATGAAGGAVGYGVGQAAPVVARVLQRALRNTAQSTGRRVLTSGADQLSKRAELPAEVVQEALDTGAIVPWGTTAGAFKRLESAAADTGDVYGAIVEDLAKEGVVGPNARGLMDELLAEAKKLDLTEMNPALPQEYRTVANKLSDMSELAEARGLAPTNRFALSQIEDIKRSLQDKAQYGRYEETPLNKVRKGIAATVRRHTEDAIAEQSARSTNPNVQQAAEAFEPVKQRLSRLIGAREAARRGTAREAQRIGGASGPSAFDVANAATATGSTGAPAMLAAMAGRVWKERGPSTIASVSDALSTGFGGLGRYLAASPGRARGGSLLGGAVERSLAPQALDQYVAPLFPTEEEERRLRQKALAEALGRAP</sequence>
<dbReference type="Proteomes" id="UP000002093">
    <property type="component" value="Segment"/>
</dbReference>
<evidence type="ECO:0000313" key="3">
    <source>
        <dbReference type="Proteomes" id="UP000002093"/>
    </source>
</evidence>
<protein>
    <submittedName>
        <fullName evidence="2">Virion structural protein</fullName>
    </submittedName>
</protein>
<evidence type="ECO:0000256" key="1">
    <source>
        <dbReference type="SAM" id="MobiDB-lite"/>
    </source>
</evidence>
<accession>Q94MR2</accession>
<dbReference type="EMBL" id="AF396866">
    <property type="protein sequence ID" value="AAK94392.1"/>
    <property type="molecule type" value="Genomic_DNA"/>
</dbReference>
<dbReference type="GeneID" id="921748"/>
<organism evidence="2 3">
    <name type="scientific">Myxococcus phage Mx8</name>
    <dbReference type="NCBI Taxonomy" id="49964"/>
    <lineage>
        <taxon>Viruses</taxon>
        <taxon>Duplodnaviria</taxon>
        <taxon>Heunggongvirae</taxon>
        <taxon>Uroviricota</taxon>
        <taxon>Caudoviricetes</taxon>
        <taxon>Myxoctovirus</taxon>
        <taxon>Myxoctovirus Mx8</taxon>
    </lineage>
</organism>
<evidence type="ECO:0000313" key="2">
    <source>
        <dbReference type="EMBL" id="AAK94392.1"/>
    </source>
</evidence>
<keyword evidence="3" id="KW-1185">Reference proteome</keyword>
<feature type="region of interest" description="Disordered" evidence="1">
    <location>
        <begin position="1"/>
        <end position="28"/>
    </location>
</feature>
<reference evidence="2 3" key="1">
    <citation type="submission" date="2001-06" db="EMBL/GenBank/DDBJ databases">
        <title>Genome organization of temperate Myxococcus phage Mx8.</title>
        <authorList>
            <person name="Youderian P."/>
            <person name="Walthers D."/>
            <person name="Salmi D."/>
            <person name="Magrini V."/>
            <person name="Hartzell P.L."/>
        </authorList>
    </citation>
    <scope>NUCLEOTIDE SEQUENCE [LARGE SCALE GENOMIC DNA]</scope>
</reference>
<name>Q94MR2_9CAUD</name>
<dbReference type="RefSeq" id="NP_203471.1">
    <property type="nucleotide sequence ID" value="NC_003085.1"/>
</dbReference>
<proteinExistence type="predicted"/>
<dbReference type="KEGG" id="vg:921748"/>